<organism evidence="2 3">
    <name type="scientific">Cladobotryum mycophilum</name>
    <dbReference type="NCBI Taxonomy" id="491253"/>
    <lineage>
        <taxon>Eukaryota</taxon>
        <taxon>Fungi</taxon>
        <taxon>Dikarya</taxon>
        <taxon>Ascomycota</taxon>
        <taxon>Pezizomycotina</taxon>
        <taxon>Sordariomycetes</taxon>
        <taxon>Hypocreomycetidae</taxon>
        <taxon>Hypocreales</taxon>
        <taxon>Hypocreaceae</taxon>
        <taxon>Cladobotryum</taxon>
    </lineage>
</organism>
<gene>
    <name evidence="2" type="ORF">PT974_02652</name>
</gene>
<evidence type="ECO:0000259" key="1">
    <source>
        <dbReference type="Pfam" id="PF20150"/>
    </source>
</evidence>
<dbReference type="Proteomes" id="UP001338125">
    <property type="component" value="Unassembled WGS sequence"/>
</dbReference>
<protein>
    <recommendedName>
        <fullName evidence="1">2EXR domain-containing protein</fullName>
    </recommendedName>
</protein>
<proteinExistence type="predicted"/>
<reference evidence="2 3" key="1">
    <citation type="submission" date="2024-01" db="EMBL/GenBank/DDBJ databases">
        <title>Complete genome of Cladobotryum mycophilum ATHUM6906.</title>
        <authorList>
            <person name="Christinaki A.C."/>
            <person name="Myridakis A.I."/>
            <person name="Kouvelis V.N."/>
        </authorList>
    </citation>
    <scope>NUCLEOTIDE SEQUENCE [LARGE SCALE GENOMIC DNA]</scope>
    <source>
        <strain evidence="2 3">ATHUM6906</strain>
    </source>
</reference>
<evidence type="ECO:0000313" key="2">
    <source>
        <dbReference type="EMBL" id="KAK5997297.1"/>
    </source>
</evidence>
<dbReference type="PANTHER" id="PTHR35910:SF6">
    <property type="entry name" value="2EXR DOMAIN-CONTAINING PROTEIN"/>
    <property type="match status" value="1"/>
</dbReference>
<keyword evidence="3" id="KW-1185">Reference proteome</keyword>
<dbReference type="Pfam" id="PF20150">
    <property type="entry name" value="2EXR"/>
    <property type="match status" value="1"/>
</dbReference>
<dbReference type="InterPro" id="IPR045518">
    <property type="entry name" value="2EXR"/>
</dbReference>
<dbReference type="PANTHER" id="PTHR35910">
    <property type="entry name" value="2EXR DOMAIN-CONTAINING PROTEIN"/>
    <property type="match status" value="1"/>
</dbReference>
<accession>A0ABR0SYW7</accession>
<name>A0ABR0SYW7_9HYPO</name>
<evidence type="ECO:0000313" key="3">
    <source>
        <dbReference type="Proteomes" id="UP001338125"/>
    </source>
</evidence>
<feature type="domain" description="2EXR" evidence="1">
    <location>
        <begin position="18"/>
        <end position="102"/>
    </location>
</feature>
<sequence length="284" mass="32963">MSKMDLNSAAQTAPEASFPQFSRLPIELRQQIWEAATPEQDLPAVFFFSWRWSPSFRNNMGGADRLVQLPMPATMWVCREARNTLMKQFQNKGYEIQFREETKGHILVRRYEPGYDYLYVTPLAWDEEFSALFPMIARLSSVDPVLGEMCEAVQELALPASIVYNDLERLGSMLGGLKNLKTIYVMWNELPSFRYAHDRSGFAAIQPRWELKELEMEKDVEVRMAMEREEAEENGQELIECGNLDNWMDDLYMQLSTLELEEGTYDEETGEISMNFVPVEAYLV</sequence>
<dbReference type="EMBL" id="JAVFKD010000002">
    <property type="protein sequence ID" value="KAK5997297.1"/>
    <property type="molecule type" value="Genomic_DNA"/>
</dbReference>
<comment type="caution">
    <text evidence="2">The sequence shown here is derived from an EMBL/GenBank/DDBJ whole genome shotgun (WGS) entry which is preliminary data.</text>
</comment>